<comment type="subcellular location">
    <subcellularLocation>
        <location evidence="1">Mitochondrion membrane</location>
        <topology evidence="1">Multi-pass membrane protein</topology>
    </subcellularLocation>
</comment>
<feature type="compositionally biased region" description="Basic and acidic residues" evidence="12">
    <location>
        <begin position="135"/>
        <end position="148"/>
    </location>
</feature>
<keyword evidence="5" id="KW-0677">Repeat</keyword>
<dbReference type="GO" id="GO:0022857">
    <property type="term" value="F:transmembrane transporter activity"/>
    <property type="evidence" value="ECO:0007669"/>
    <property type="project" value="TreeGrafter"/>
</dbReference>
<evidence type="ECO:0000256" key="10">
    <source>
        <dbReference type="PROSITE-ProRule" id="PRU00282"/>
    </source>
</evidence>
<keyword evidence="8" id="KW-0496">Mitochondrion</keyword>
<keyword evidence="7 13" id="KW-1133">Transmembrane helix</keyword>
<evidence type="ECO:0000256" key="2">
    <source>
        <dbReference type="ARBA" id="ARBA00006375"/>
    </source>
</evidence>
<evidence type="ECO:0000256" key="11">
    <source>
        <dbReference type="RuleBase" id="RU000488"/>
    </source>
</evidence>
<accession>A0A3M7H6A1</accession>
<evidence type="ECO:0000256" key="13">
    <source>
        <dbReference type="SAM" id="Phobius"/>
    </source>
</evidence>
<evidence type="ECO:0000256" key="6">
    <source>
        <dbReference type="ARBA" id="ARBA00022792"/>
    </source>
</evidence>
<evidence type="ECO:0000256" key="8">
    <source>
        <dbReference type="ARBA" id="ARBA00023128"/>
    </source>
</evidence>
<feature type="region of interest" description="Disordered" evidence="12">
    <location>
        <begin position="70"/>
        <end position="185"/>
    </location>
</feature>
<keyword evidence="9 10" id="KW-0472">Membrane</keyword>
<organism evidence="14 15">
    <name type="scientific">Hortaea werneckii</name>
    <name type="common">Black yeast</name>
    <name type="synonym">Cladosporium werneckii</name>
    <dbReference type="NCBI Taxonomy" id="91943"/>
    <lineage>
        <taxon>Eukaryota</taxon>
        <taxon>Fungi</taxon>
        <taxon>Dikarya</taxon>
        <taxon>Ascomycota</taxon>
        <taxon>Pezizomycotina</taxon>
        <taxon>Dothideomycetes</taxon>
        <taxon>Dothideomycetidae</taxon>
        <taxon>Mycosphaerellales</taxon>
        <taxon>Teratosphaeriaceae</taxon>
        <taxon>Hortaea</taxon>
    </lineage>
</organism>
<evidence type="ECO:0000256" key="1">
    <source>
        <dbReference type="ARBA" id="ARBA00004225"/>
    </source>
</evidence>
<sequence length="518" mass="56539">RKLRVSSHARWRREEVWCWRCEDHNVGAHDQRATTCRSKEGNRWTHQEASSHKQHVGLSRVTHILAARAEDEAQTATRASWSAPLEAPAPPQADIMGQNDRDKSENADSQPKKGSSMSGDQDQKKEADSQLPTRQDGKIQSDQDKGKDGTLQSPKSPGGKAQDDQEKKKDADSQSSKPKSGTSAIFQFQTSKEVKQWAKKYRTEIAASTSSVLSTFVAFPLDFAKSRMQSYETGFVGTVKDAYKAEGIRAFWRGVGPPMVSVTVVRTISFSIYQHVKYTMDRSMYGMTGQSPLAIANAPGSYPNIHTLTCFGVAGAASGAVITALSCPFELTKLNEQLAGKVAREAQSKSGSSPKGAGQNPSPTVDIKSGGSWNTARRLVRDRGVLGLYAGYRLHLLRDTIGTAIYFTTYESAKQLMANSRGKNPTTPYAVMFAGGLCGILTTSLIYPIDVAKTLYQKALLSAGSGHATRPPISFFQSGSYRGLAVSVVRSCLLNMIFFSNFELIKKHINSLETEDDA</sequence>
<dbReference type="InterPro" id="IPR018108">
    <property type="entry name" value="MCP_transmembrane"/>
</dbReference>
<comment type="similarity">
    <text evidence="2 11">Belongs to the mitochondrial carrier (TC 2.A.29) family.</text>
</comment>
<feature type="repeat" description="Solcar" evidence="10">
    <location>
        <begin position="426"/>
        <end position="508"/>
    </location>
</feature>
<evidence type="ECO:0000313" key="14">
    <source>
        <dbReference type="EMBL" id="RMZ08920.1"/>
    </source>
</evidence>
<evidence type="ECO:0000256" key="9">
    <source>
        <dbReference type="ARBA" id="ARBA00023136"/>
    </source>
</evidence>
<dbReference type="InterPro" id="IPR050567">
    <property type="entry name" value="Mitochondrial_Carrier"/>
</dbReference>
<feature type="compositionally biased region" description="Polar residues" evidence="12">
    <location>
        <begin position="107"/>
        <end position="120"/>
    </location>
</feature>
<dbReference type="PANTHER" id="PTHR45624:SF9">
    <property type="entry name" value="CARRIER PROTEIN, PUTATIVE (AFU_ORTHOLOGUE AFUA_4G06390)-RELATED"/>
    <property type="match status" value="1"/>
</dbReference>
<reference evidence="14 15" key="1">
    <citation type="journal article" date="2018" name="BMC Genomics">
        <title>Genomic evidence for intraspecific hybridization in a clonal and extremely halotolerant yeast.</title>
        <authorList>
            <person name="Gostincar C."/>
            <person name="Stajich J.E."/>
            <person name="Zupancic J."/>
            <person name="Zalar P."/>
            <person name="Gunde-Cimerman N."/>
        </authorList>
    </citation>
    <scope>NUCLEOTIDE SEQUENCE [LARGE SCALE GENOMIC DNA]</scope>
    <source>
        <strain evidence="14 15">EXF-171</strain>
    </source>
</reference>
<comment type="caution">
    <text evidence="14">The sequence shown here is derived from an EMBL/GenBank/DDBJ whole genome shotgun (WGS) entry which is preliminary data.</text>
</comment>
<dbReference type="PROSITE" id="PS50920">
    <property type="entry name" value="SOLCAR"/>
    <property type="match status" value="3"/>
</dbReference>
<dbReference type="PANTHER" id="PTHR45624">
    <property type="entry name" value="MITOCHONDRIAL BASIC AMINO ACIDS TRANSPORTER-RELATED"/>
    <property type="match status" value="1"/>
</dbReference>
<feature type="compositionally biased region" description="Polar residues" evidence="12">
    <location>
        <begin position="348"/>
        <end position="363"/>
    </location>
</feature>
<feature type="repeat" description="Solcar" evidence="10">
    <location>
        <begin position="306"/>
        <end position="416"/>
    </location>
</feature>
<evidence type="ECO:0000256" key="3">
    <source>
        <dbReference type="ARBA" id="ARBA00022448"/>
    </source>
</evidence>
<feature type="transmembrane region" description="Helical" evidence="13">
    <location>
        <begin position="429"/>
        <end position="449"/>
    </location>
</feature>
<dbReference type="Pfam" id="PF00153">
    <property type="entry name" value="Mito_carr"/>
    <property type="match status" value="3"/>
</dbReference>
<evidence type="ECO:0000256" key="5">
    <source>
        <dbReference type="ARBA" id="ARBA00022737"/>
    </source>
</evidence>
<proteinExistence type="inferred from homology"/>
<dbReference type="SUPFAM" id="SSF103506">
    <property type="entry name" value="Mitochondrial carrier"/>
    <property type="match status" value="1"/>
</dbReference>
<evidence type="ECO:0000256" key="12">
    <source>
        <dbReference type="SAM" id="MobiDB-lite"/>
    </source>
</evidence>
<feature type="non-terminal residue" evidence="14">
    <location>
        <position position="1"/>
    </location>
</feature>
<protein>
    <recommendedName>
        <fullName evidence="16">Mitochondrial carrier</fullName>
    </recommendedName>
</protein>
<dbReference type="VEuPathDB" id="FungiDB:BTJ68_04707"/>
<dbReference type="GO" id="GO:0031966">
    <property type="term" value="C:mitochondrial membrane"/>
    <property type="evidence" value="ECO:0007669"/>
    <property type="project" value="UniProtKB-SubCell"/>
</dbReference>
<evidence type="ECO:0000256" key="4">
    <source>
        <dbReference type="ARBA" id="ARBA00022692"/>
    </source>
</evidence>
<feature type="repeat" description="Solcar" evidence="10">
    <location>
        <begin position="198"/>
        <end position="279"/>
    </location>
</feature>
<feature type="region of interest" description="Disordered" evidence="12">
    <location>
        <begin position="342"/>
        <end position="370"/>
    </location>
</feature>
<dbReference type="Proteomes" id="UP000281468">
    <property type="component" value="Unassembled WGS sequence"/>
</dbReference>
<keyword evidence="6" id="KW-0999">Mitochondrion inner membrane</keyword>
<dbReference type="AlphaFoldDB" id="A0A3M7H6A1"/>
<evidence type="ECO:0000256" key="7">
    <source>
        <dbReference type="ARBA" id="ARBA00022989"/>
    </source>
</evidence>
<gene>
    <name evidence="14" type="ORF">D0862_03799</name>
</gene>
<evidence type="ECO:0008006" key="16">
    <source>
        <dbReference type="Google" id="ProtNLM"/>
    </source>
</evidence>
<keyword evidence="3 11" id="KW-0813">Transport</keyword>
<dbReference type="EMBL" id="QWIQ01000086">
    <property type="protein sequence ID" value="RMZ08920.1"/>
    <property type="molecule type" value="Genomic_DNA"/>
</dbReference>
<evidence type="ECO:0000313" key="15">
    <source>
        <dbReference type="Proteomes" id="UP000281468"/>
    </source>
</evidence>
<dbReference type="Gene3D" id="1.50.40.10">
    <property type="entry name" value="Mitochondrial carrier domain"/>
    <property type="match status" value="1"/>
</dbReference>
<keyword evidence="4 10" id="KW-0812">Transmembrane</keyword>
<dbReference type="InterPro" id="IPR023395">
    <property type="entry name" value="MCP_dom_sf"/>
</dbReference>
<name>A0A3M7H6A1_HORWE</name>
<feature type="compositionally biased region" description="Basic and acidic residues" evidence="12">
    <location>
        <begin position="161"/>
        <end position="172"/>
    </location>
</feature>